<sequence length="93" mass="10738">MASRKWCNRVLEARDPETDEIQPSDRACRERATHHSACRSSDWLAIQQAPAFDAALRFPEGGKTHFLYSHRHRARAGRLTDMHMASEQFSQEN</sequence>
<dbReference type="AlphaFoldDB" id="A0A2T7P7D6"/>
<organism evidence="1 2">
    <name type="scientific">Pomacea canaliculata</name>
    <name type="common">Golden apple snail</name>
    <dbReference type="NCBI Taxonomy" id="400727"/>
    <lineage>
        <taxon>Eukaryota</taxon>
        <taxon>Metazoa</taxon>
        <taxon>Spiralia</taxon>
        <taxon>Lophotrochozoa</taxon>
        <taxon>Mollusca</taxon>
        <taxon>Gastropoda</taxon>
        <taxon>Caenogastropoda</taxon>
        <taxon>Architaenioglossa</taxon>
        <taxon>Ampullarioidea</taxon>
        <taxon>Ampullariidae</taxon>
        <taxon>Pomacea</taxon>
    </lineage>
</organism>
<dbReference type="EMBL" id="PZQS01000006">
    <property type="protein sequence ID" value="PVD29338.1"/>
    <property type="molecule type" value="Genomic_DNA"/>
</dbReference>
<reference evidence="1 2" key="1">
    <citation type="submission" date="2018-04" db="EMBL/GenBank/DDBJ databases">
        <title>The genome of golden apple snail Pomacea canaliculata provides insight into stress tolerance and invasive adaptation.</title>
        <authorList>
            <person name="Liu C."/>
            <person name="Liu B."/>
            <person name="Ren Y."/>
            <person name="Zhang Y."/>
            <person name="Wang H."/>
            <person name="Li S."/>
            <person name="Jiang F."/>
            <person name="Yin L."/>
            <person name="Zhang G."/>
            <person name="Qian W."/>
            <person name="Fan W."/>
        </authorList>
    </citation>
    <scope>NUCLEOTIDE SEQUENCE [LARGE SCALE GENOMIC DNA]</scope>
    <source>
        <strain evidence="1">SZHN2017</strain>
        <tissue evidence="1">Muscle</tissue>
    </source>
</reference>
<evidence type="ECO:0000313" key="2">
    <source>
        <dbReference type="Proteomes" id="UP000245119"/>
    </source>
</evidence>
<gene>
    <name evidence="1" type="ORF">C0Q70_11936</name>
</gene>
<proteinExistence type="predicted"/>
<accession>A0A2T7P7D6</accession>
<comment type="caution">
    <text evidence="1">The sequence shown here is derived from an EMBL/GenBank/DDBJ whole genome shotgun (WGS) entry which is preliminary data.</text>
</comment>
<protein>
    <submittedName>
        <fullName evidence="1">Uncharacterized protein</fullName>
    </submittedName>
</protein>
<evidence type="ECO:0000313" key="1">
    <source>
        <dbReference type="EMBL" id="PVD29338.1"/>
    </source>
</evidence>
<keyword evidence="2" id="KW-1185">Reference proteome</keyword>
<name>A0A2T7P7D6_POMCA</name>
<dbReference type="Proteomes" id="UP000245119">
    <property type="component" value="Linkage Group LG6"/>
</dbReference>